<gene>
    <name evidence="1" type="ORF">H6P80_11815</name>
</gene>
<dbReference type="Proteomes" id="UP000564378">
    <property type="component" value="Unassembled WGS sequence"/>
</dbReference>
<dbReference type="RefSeq" id="WP_185801571.1">
    <property type="nucleotide sequence ID" value="NZ_JACJVJ010000002.1"/>
</dbReference>
<dbReference type="InterPro" id="IPR021251">
    <property type="entry name" value="DUF2793"/>
</dbReference>
<organism evidence="1 2">
    <name type="scientific">Parasphingopyxis marina</name>
    <dbReference type="NCBI Taxonomy" id="2761622"/>
    <lineage>
        <taxon>Bacteria</taxon>
        <taxon>Pseudomonadati</taxon>
        <taxon>Pseudomonadota</taxon>
        <taxon>Alphaproteobacteria</taxon>
        <taxon>Sphingomonadales</taxon>
        <taxon>Sphingomonadaceae</taxon>
        <taxon>Parasphingopyxis</taxon>
    </lineage>
</organism>
<sequence length="166" mass="17536">MTDTTARFALPLLQPGQAQKELYHNEALALLDSGLHPVAETSGEVVPPPSPDPGQSWIVGSAPTGEWSGQADALATWTESGWRILDPVEGMSVWIRADQFFARWDGAAWIPGEVIGESLKLGGEQVVGARKEAIENVFGGVTVDAEARAAIAAILAALRDHGLIAT</sequence>
<reference evidence="1 2" key="1">
    <citation type="submission" date="2020-08" db="EMBL/GenBank/DDBJ databases">
        <title>Draft genome sequence of Parasphingopyxis sp. GrpM-11.</title>
        <authorList>
            <person name="Oh J."/>
            <person name="Roh D.-H."/>
        </authorList>
    </citation>
    <scope>NUCLEOTIDE SEQUENCE [LARGE SCALE GENOMIC DNA]</scope>
    <source>
        <strain evidence="1 2">GrpM-11</strain>
    </source>
</reference>
<evidence type="ECO:0000313" key="1">
    <source>
        <dbReference type="EMBL" id="MBC2778304.1"/>
    </source>
</evidence>
<name>A0A842I323_9SPHN</name>
<comment type="caution">
    <text evidence="1">The sequence shown here is derived from an EMBL/GenBank/DDBJ whole genome shotgun (WGS) entry which is preliminary data.</text>
</comment>
<dbReference type="AlphaFoldDB" id="A0A842I323"/>
<keyword evidence="2" id="KW-1185">Reference proteome</keyword>
<protein>
    <submittedName>
        <fullName evidence="1">DUF2793 domain-containing protein</fullName>
    </submittedName>
</protein>
<evidence type="ECO:0000313" key="2">
    <source>
        <dbReference type="Proteomes" id="UP000564378"/>
    </source>
</evidence>
<proteinExistence type="predicted"/>
<accession>A0A842I323</accession>
<dbReference type="Pfam" id="PF10983">
    <property type="entry name" value="DUF2793"/>
    <property type="match status" value="1"/>
</dbReference>
<dbReference type="EMBL" id="JACJVJ010000002">
    <property type="protein sequence ID" value="MBC2778304.1"/>
    <property type="molecule type" value="Genomic_DNA"/>
</dbReference>